<reference evidence="2 3" key="1">
    <citation type="submission" date="2019-07" db="EMBL/GenBank/DDBJ databases">
        <title>Rhodococcus cavernicolus sp. nov., isolated from a cave.</title>
        <authorList>
            <person name="Lee S.D."/>
        </authorList>
    </citation>
    <scope>NUCLEOTIDE SEQUENCE [LARGE SCALE GENOMIC DNA]</scope>
    <source>
        <strain evidence="2 3">C1-24</strain>
    </source>
</reference>
<dbReference type="EMBL" id="VLNY01000016">
    <property type="protein sequence ID" value="KAA0018976.1"/>
    <property type="molecule type" value="Genomic_DNA"/>
</dbReference>
<protein>
    <submittedName>
        <fullName evidence="2">Deaminase</fullName>
    </submittedName>
</protein>
<evidence type="ECO:0000313" key="3">
    <source>
        <dbReference type="Proteomes" id="UP000322244"/>
    </source>
</evidence>
<evidence type="ECO:0000259" key="1">
    <source>
        <dbReference type="Pfam" id="PF01872"/>
    </source>
</evidence>
<dbReference type="GO" id="GO:0008703">
    <property type="term" value="F:5-amino-6-(5-phosphoribosylamino)uracil reductase activity"/>
    <property type="evidence" value="ECO:0007669"/>
    <property type="project" value="InterPro"/>
</dbReference>
<accession>A0A5A7S395</accession>
<sequence>MRNIVVSNIVSLDGFYEGPTNGVMDLPMDGAFDAYNLERIRAAGTVLLGANSYRLFNGFWPAMAEHPDATDVHRAFSKAYDDVDVVVVSDSLTVVDDAPWAARTRVIGRDEVASLEGEIVVFGSRTMWTGLLESGLVDEVHLIVGAQALAGGTPLFGAPTALHLKETRTFADSDNVLMAYTI</sequence>
<keyword evidence="3" id="KW-1185">Reference proteome</keyword>
<gene>
    <name evidence="2" type="ORF">FOY51_23355</name>
</gene>
<dbReference type="Pfam" id="PF01872">
    <property type="entry name" value="RibD_C"/>
    <property type="match status" value="1"/>
</dbReference>
<dbReference type="RefSeq" id="WP_149432681.1">
    <property type="nucleotide sequence ID" value="NZ_VLNY01000016.1"/>
</dbReference>
<dbReference type="Proteomes" id="UP000322244">
    <property type="component" value="Unassembled WGS sequence"/>
</dbReference>
<proteinExistence type="predicted"/>
<dbReference type="InterPro" id="IPR024072">
    <property type="entry name" value="DHFR-like_dom_sf"/>
</dbReference>
<dbReference type="OrthoDB" id="7342392at2"/>
<dbReference type="SUPFAM" id="SSF53597">
    <property type="entry name" value="Dihydrofolate reductase-like"/>
    <property type="match status" value="1"/>
</dbReference>
<evidence type="ECO:0000313" key="2">
    <source>
        <dbReference type="EMBL" id="KAA0018976.1"/>
    </source>
</evidence>
<dbReference type="InterPro" id="IPR002734">
    <property type="entry name" value="RibDG_C"/>
</dbReference>
<comment type="caution">
    <text evidence="2">The sequence shown here is derived from an EMBL/GenBank/DDBJ whole genome shotgun (WGS) entry which is preliminary data.</text>
</comment>
<dbReference type="Gene3D" id="3.40.430.10">
    <property type="entry name" value="Dihydrofolate Reductase, subunit A"/>
    <property type="match status" value="1"/>
</dbReference>
<dbReference type="GO" id="GO:0009231">
    <property type="term" value="P:riboflavin biosynthetic process"/>
    <property type="evidence" value="ECO:0007669"/>
    <property type="project" value="InterPro"/>
</dbReference>
<feature type="domain" description="Bacterial bifunctional deaminase-reductase C-terminal" evidence="1">
    <location>
        <begin position="4"/>
        <end position="175"/>
    </location>
</feature>
<organism evidence="2 3">
    <name type="scientific">Antrihabitans cavernicola</name>
    <dbReference type="NCBI Taxonomy" id="2495913"/>
    <lineage>
        <taxon>Bacteria</taxon>
        <taxon>Bacillati</taxon>
        <taxon>Actinomycetota</taxon>
        <taxon>Actinomycetes</taxon>
        <taxon>Mycobacteriales</taxon>
        <taxon>Nocardiaceae</taxon>
        <taxon>Antrihabitans</taxon>
    </lineage>
</organism>
<name>A0A5A7S395_9NOCA</name>
<dbReference type="AlphaFoldDB" id="A0A5A7S395"/>